<dbReference type="InterPro" id="IPR013517">
    <property type="entry name" value="FG-GAP"/>
</dbReference>
<feature type="domain" description="Teneurin-like YD-shell" evidence="4">
    <location>
        <begin position="1578"/>
        <end position="1715"/>
    </location>
</feature>
<dbReference type="InterPro" id="IPR056823">
    <property type="entry name" value="TEN-like_YD-shell"/>
</dbReference>
<feature type="transmembrane region" description="Helical" evidence="3">
    <location>
        <begin position="1859"/>
        <end position="1882"/>
    </location>
</feature>
<name>A0A8B3CI68_9LEPT</name>
<organism evidence="5 6">
    <name type="scientific">Leptospira stimsonii</name>
    <dbReference type="NCBI Taxonomy" id="2202203"/>
    <lineage>
        <taxon>Bacteria</taxon>
        <taxon>Pseudomonadati</taxon>
        <taxon>Spirochaetota</taxon>
        <taxon>Spirochaetia</taxon>
        <taxon>Leptospirales</taxon>
        <taxon>Leptospiraceae</taxon>
        <taxon>Leptospira</taxon>
    </lineage>
</organism>
<reference evidence="6" key="1">
    <citation type="submission" date="2018-05" db="EMBL/GenBank/DDBJ databases">
        <title>Leptospira yasudae sp. nov. and Leptospira stimsonii sp. nov., two pathogenic species of the genus Leptospira isolated from environmental sources.</title>
        <authorList>
            <person name="Casanovas-Massana A."/>
            <person name="Hamond C."/>
            <person name="Santos L.A."/>
            <person name="Hacker K.P."/>
            <person name="Balassiano I."/>
            <person name="Medeiros M.A."/>
            <person name="Reis M.G."/>
            <person name="Ko A.I."/>
            <person name="Wunder E.A."/>
        </authorList>
    </citation>
    <scope>NUCLEOTIDE SEQUENCE [LARGE SCALE GENOMIC DNA]</scope>
    <source>
        <strain evidence="6">AMB6-RJ</strain>
    </source>
</reference>
<keyword evidence="3" id="KW-0812">Transmembrane</keyword>
<dbReference type="SUPFAM" id="SSF69318">
    <property type="entry name" value="Integrin alpha N-terminal domain"/>
    <property type="match status" value="2"/>
</dbReference>
<keyword evidence="2" id="KW-0677">Repeat</keyword>
<keyword evidence="1" id="KW-0732">Signal</keyword>
<dbReference type="PANTHER" id="PTHR32305:SF15">
    <property type="entry name" value="PROTEIN RHSA-RELATED"/>
    <property type="match status" value="1"/>
</dbReference>
<dbReference type="EMBL" id="QHCS01000009">
    <property type="protein sequence ID" value="RHX83400.1"/>
    <property type="molecule type" value="Genomic_DNA"/>
</dbReference>
<dbReference type="InterPro" id="IPR022385">
    <property type="entry name" value="Rhs_assc_core"/>
</dbReference>
<dbReference type="NCBIfam" id="TIGR01643">
    <property type="entry name" value="YD_repeat_2x"/>
    <property type="match status" value="1"/>
</dbReference>
<dbReference type="InterPro" id="IPR006530">
    <property type="entry name" value="YD"/>
</dbReference>
<dbReference type="PANTHER" id="PTHR32305">
    <property type="match status" value="1"/>
</dbReference>
<dbReference type="Pfam" id="PF05593">
    <property type="entry name" value="RHS_repeat"/>
    <property type="match status" value="1"/>
</dbReference>
<evidence type="ECO:0000256" key="1">
    <source>
        <dbReference type="ARBA" id="ARBA00022729"/>
    </source>
</evidence>
<protein>
    <recommendedName>
        <fullName evidence="4">Teneurin-like YD-shell domain-containing protein</fullName>
    </recommendedName>
</protein>
<sequence length="2264" mass="249557">MFSLAGPSSETGIPQPLPEVTVDSFGNANAAIPIQVPKGTKDITPSLEIEYNSLQNDGLIGGGWDLSGLLTISLDPSEGIHNDGGDSYVSFAGKLVQTSPGVYHTKIESFFQFKKLSDSWVVQDRNGVSYYFGEDGSSENPNSNATLRNLSGNSRIWALNRVRDLNGNGYNIKYQAYSSSNGTPIPERIEYNRGNTVILFEDEDRSDAIESNFLNLQSKLSKRLHSISVTQKQDDGSVVESERYTFNYNNNFFDKKNRLVSLDRKNYGSISFNYNNDSPNPSASLTSKSSPSAIDMSYRFENLALKPDCDFANAVCACSSSAACMALSGGFAGLVCASYINSIGDMCQNGMVSSQTFLATFERDKAPEPVWISGNKGENSLRRYSPANPSNSIPVSPSDLKFTFNEKSKVLQGDIDGDLKTDFIVLENNNSFLKIMTTRNGDFVTELSIRSILGSNANSYQGLIDLNADGKSDFVQTDDSNNFLIYLSNGTGLNSSPISLSIPGIGSSFRQFVDMDSDGIADYVRLSDNPDGSKNLNISYLRYSSGSFSIRTNTSSNISVSGTEGDRFLADSNGDGYLDLITFSSDALYVYLSDGHTLKSPLSFPVSYGTPFKEVSSSGANSKRYSMRDINWDGAADRISLINNGFQIDLFNPITGSFDSTFEVSNDGSQVTQYDVNWDGNVDSVSFYTFFFNGTGFHVKNGSDDTNTDVVFDYNETTPVPPNPALLASDRDAIYSNYVNTKAFADVDGDNKADFIRFLNGTIYVSYSRSKNNALFYSNGGDSSFSASSFSLAYDTNQDGRADFVGFRSSKKDLVVPTLVNNLPSFERNSTAHANFVNIDYVETAFSRKISHGLLTDILGTQEKGIQISYANTYDFSNSSVANAINFNSFGTFIRPNITPYSVATNVYSQVANGYGEAESYIFENGRMYVQDQDNQSMLGFAKVTSANSRTGEKQISLYQGANLYFAGLETKRDNYLNNLLMNSSIYSFTSLASPFGTTNVRKTQSLETKYQDGVIQMSSQTDFTYDSYNNVLSKVTQIDSDPSLTLRENTSYNVSLADWVLGEVTQIQKFQGGNLSSQIEFLYSNHLPTDRKTLIKSATTQYSIQSYLTYDGFGNPTSMQDPNGTIYTIEYDLITHNYPIKITSSLGFEIRKTYDYVFGKNLLITDANSNTSEKSYDFYGRDIGLKYPGESDWSEITEYIQTGNPSGEKVKRTIQDPKTGISWTLETHDPYGRTIKTERLITDAVVFTQDTLYNSNGTVSSKTEPYLGTVPFLTTNLTYDLENKVVRTSDTSGKVSDISYSGFIITTLTSINGTQIETQSEVKNQLNQLVSKVRNGKSIGYAYNAQGKISRITDPEGKNVTISYDLLGNKLAQTTPDTGTTTFINSRSGKTIEQRDANGSYSTFLYDSLDRLTRITGTHSNGSTQSIQLNYDEPTSINGKGKLTSVIDTIGRTEFDYDSRGNQTKIKKYLNQEDLTLIFLKEYDFGNRPTSITYPDGTAIHNQYTVGGYLTSVTMDTADGSSAGHSVVNYAGPLMENGKFKVVRSVGNGVQTNIYFDPVLRRPTEIVSGLDADIYESLKYEYDLAGNIIKIEDLRNPGRTQNFQYDQYNRVTNASGKYGSEDYQYSDAGNLIKKGASTYSYNGSNAHAVTQIVSAQGTQNYAYDSSGLMTNRDGDTLEYDPMGKLQRILTKDGEAMTFAYDYKGSRIRKSKQSDASSVVSIDGLYEISLRPGFTPIHTVYIKGLEDEIVSQVSLQNVSLLTDANLFKKDTEIASIIFSPKESLCKGISIDCFQYYKNRFTNKENHPAAISWIFDIRDGRVGNHFRLGIMSLFGIFVIGFVGMVFYGTPKFGNLKPTQAGVTPILILSVFMSFNFFSCGLLPGTGSKNGDPPWVVLPSTIPVDTPSVANSGTGGSGSNPGGNPVPGMIFFHPNHLGSITMATNGAGKPISGGSAAGTSYVSYKPYGDILRTDSYGPDVFRYKYAGQEEDKETGLLFYKSRYYDPSLGRFLQSDSVINPKSISGNNLFMYVDGNPLQYNDPTGNNAWIHMLNRIIGHMIGKHFGDRGIASRFFRGSDIGRAITSAYGRLRHFNASSWFNKELSQVKQFINNPGYALSHSDVYGKFMSETYYHGILNFAKDPAYALQHSDFGRALHSAWNIYRDFGDDVVRFYKEDIFTVRIYTHSGYLLSRSDIGTSIGSTSKQWDIAIKGILGIVGLALLAEVAGMAAVLTIEQETFAFAAGEIYTSIQAYCSDKENMFLCRGF</sequence>
<comment type="caution">
    <text evidence="5">The sequence shown here is derived from an EMBL/GenBank/DDBJ whole genome shotgun (WGS) entry which is preliminary data.</text>
</comment>
<evidence type="ECO:0000313" key="5">
    <source>
        <dbReference type="EMBL" id="RHX83400.1"/>
    </source>
</evidence>
<dbReference type="InterPro" id="IPR031325">
    <property type="entry name" value="RHS_repeat"/>
</dbReference>
<keyword evidence="3" id="KW-0472">Membrane</keyword>
<dbReference type="Gene3D" id="2.180.10.10">
    <property type="entry name" value="RHS repeat-associated core"/>
    <property type="match status" value="2"/>
</dbReference>
<accession>A0A8B3CI68</accession>
<dbReference type="NCBIfam" id="TIGR03696">
    <property type="entry name" value="Rhs_assc_core"/>
    <property type="match status" value="1"/>
</dbReference>
<dbReference type="InterPro" id="IPR050708">
    <property type="entry name" value="T6SS_VgrG/RHS"/>
</dbReference>
<evidence type="ECO:0000256" key="2">
    <source>
        <dbReference type="ARBA" id="ARBA00022737"/>
    </source>
</evidence>
<gene>
    <name evidence="5" type="ORF">DLM78_21950</name>
</gene>
<evidence type="ECO:0000313" key="6">
    <source>
        <dbReference type="Proteomes" id="UP000266669"/>
    </source>
</evidence>
<dbReference type="Pfam" id="PF13517">
    <property type="entry name" value="FG-GAP_3"/>
    <property type="match status" value="1"/>
</dbReference>
<dbReference type="Pfam" id="PF25023">
    <property type="entry name" value="TEN_YD-shell"/>
    <property type="match status" value="1"/>
</dbReference>
<dbReference type="Proteomes" id="UP000266669">
    <property type="component" value="Unassembled WGS sequence"/>
</dbReference>
<evidence type="ECO:0000256" key="3">
    <source>
        <dbReference type="SAM" id="Phobius"/>
    </source>
</evidence>
<feature type="transmembrane region" description="Helical" evidence="3">
    <location>
        <begin position="1827"/>
        <end position="1847"/>
    </location>
</feature>
<evidence type="ECO:0000259" key="4">
    <source>
        <dbReference type="Pfam" id="PF25023"/>
    </source>
</evidence>
<keyword evidence="3" id="KW-1133">Transmembrane helix</keyword>
<dbReference type="InterPro" id="IPR028994">
    <property type="entry name" value="Integrin_alpha_N"/>
</dbReference>
<proteinExistence type="predicted"/>